<evidence type="ECO:0000313" key="14">
    <source>
        <dbReference type="EMBL" id="GFG31360.1"/>
    </source>
</evidence>
<feature type="compositionally biased region" description="Gly residues" evidence="13">
    <location>
        <begin position="458"/>
        <end position="476"/>
    </location>
</feature>
<dbReference type="EMBL" id="BLKM01000301">
    <property type="protein sequence ID" value="GFG31360.1"/>
    <property type="molecule type" value="Genomic_DNA"/>
</dbReference>
<dbReference type="FunCoup" id="A0A6L2PIT9">
    <property type="interactions" value="411"/>
</dbReference>
<keyword evidence="5" id="KW-0732">Signal</keyword>
<dbReference type="InterPro" id="IPR001863">
    <property type="entry name" value="Glypican"/>
</dbReference>
<dbReference type="InParanoid" id="A0A6L2PIT9"/>
<evidence type="ECO:0000256" key="9">
    <source>
        <dbReference type="ARBA" id="ARBA00023207"/>
    </source>
</evidence>
<evidence type="ECO:0000256" key="5">
    <source>
        <dbReference type="ARBA" id="ARBA00022729"/>
    </source>
</evidence>
<dbReference type="Proteomes" id="UP000502823">
    <property type="component" value="Unassembled WGS sequence"/>
</dbReference>
<evidence type="ECO:0000256" key="3">
    <source>
        <dbReference type="ARBA" id="ARBA00022475"/>
    </source>
</evidence>
<keyword evidence="15" id="KW-1185">Reference proteome</keyword>
<dbReference type="GO" id="GO:1905475">
    <property type="term" value="P:regulation of protein localization to membrane"/>
    <property type="evidence" value="ECO:0007669"/>
    <property type="project" value="TreeGrafter"/>
</dbReference>
<keyword evidence="7 12" id="KW-0472">Membrane</keyword>
<organism evidence="14 15">
    <name type="scientific">Coptotermes formosanus</name>
    <name type="common">Formosan subterranean termite</name>
    <dbReference type="NCBI Taxonomy" id="36987"/>
    <lineage>
        <taxon>Eukaryota</taxon>
        <taxon>Metazoa</taxon>
        <taxon>Ecdysozoa</taxon>
        <taxon>Arthropoda</taxon>
        <taxon>Hexapoda</taxon>
        <taxon>Insecta</taxon>
        <taxon>Pterygota</taxon>
        <taxon>Neoptera</taxon>
        <taxon>Polyneoptera</taxon>
        <taxon>Dictyoptera</taxon>
        <taxon>Blattodea</taxon>
        <taxon>Blattoidea</taxon>
        <taxon>Termitoidae</taxon>
        <taxon>Rhinotermitidae</taxon>
        <taxon>Coptotermes</taxon>
    </lineage>
</organism>
<evidence type="ECO:0000256" key="6">
    <source>
        <dbReference type="ARBA" id="ARBA00022974"/>
    </source>
</evidence>
<keyword evidence="3" id="KW-1003">Cell membrane</keyword>
<feature type="region of interest" description="Disordered" evidence="13">
    <location>
        <begin position="437"/>
        <end position="520"/>
    </location>
</feature>
<reference evidence="15" key="1">
    <citation type="submission" date="2020-01" db="EMBL/GenBank/DDBJ databases">
        <title>Draft genome sequence of the Termite Coptotermes fromosanus.</title>
        <authorList>
            <person name="Itakura S."/>
            <person name="Yosikawa Y."/>
            <person name="Umezawa K."/>
        </authorList>
    </citation>
    <scope>NUCLEOTIDE SEQUENCE [LARGE SCALE GENOMIC DNA]</scope>
</reference>
<evidence type="ECO:0000256" key="2">
    <source>
        <dbReference type="ARBA" id="ARBA00010260"/>
    </source>
</evidence>
<accession>A0A6L2PIT9</accession>
<dbReference type="PANTHER" id="PTHR10822">
    <property type="entry name" value="GLYPICAN"/>
    <property type="match status" value="1"/>
</dbReference>
<evidence type="ECO:0000256" key="8">
    <source>
        <dbReference type="ARBA" id="ARBA00023180"/>
    </source>
</evidence>
<evidence type="ECO:0008006" key="16">
    <source>
        <dbReference type="Google" id="ProtNLM"/>
    </source>
</evidence>
<evidence type="ECO:0000313" key="15">
    <source>
        <dbReference type="Proteomes" id="UP000502823"/>
    </source>
</evidence>
<evidence type="ECO:0000256" key="1">
    <source>
        <dbReference type="ARBA" id="ARBA00004609"/>
    </source>
</evidence>
<keyword evidence="8" id="KW-0325">Glycoprotein</keyword>
<gene>
    <name evidence="14" type="ORF">Cfor_06086</name>
</gene>
<comment type="caution">
    <text evidence="14">The sequence shown here is derived from an EMBL/GenBank/DDBJ whole genome shotgun (WGS) entry which is preliminary data.</text>
</comment>
<evidence type="ECO:0000256" key="7">
    <source>
        <dbReference type="ARBA" id="ARBA00023136"/>
    </source>
</evidence>
<evidence type="ECO:0000256" key="4">
    <source>
        <dbReference type="ARBA" id="ARBA00022622"/>
    </source>
</evidence>
<keyword evidence="9 12" id="KW-0357">Heparan sulfate</keyword>
<dbReference type="GO" id="GO:0098552">
    <property type="term" value="C:side of membrane"/>
    <property type="evidence" value="ECO:0007669"/>
    <property type="project" value="UniProtKB-KW"/>
</dbReference>
<dbReference type="Pfam" id="PF01153">
    <property type="entry name" value="Glypican"/>
    <property type="match status" value="1"/>
</dbReference>
<dbReference type="GO" id="GO:0009966">
    <property type="term" value="P:regulation of signal transduction"/>
    <property type="evidence" value="ECO:0007669"/>
    <property type="project" value="InterPro"/>
</dbReference>
<proteinExistence type="inferred from homology"/>
<dbReference type="OrthoDB" id="10010764at2759"/>
<evidence type="ECO:0000256" key="12">
    <source>
        <dbReference type="RuleBase" id="RU003519"/>
    </source>
</evidence>
<dbReference type="GO" id="GO:0005886">
    <property type="term" value="C:plasma membrane"/>
    <property type="evidence" value="ECO:0007669"/>
    <property type="project" value="UniProtKB-SubCell"/>
</dbReference>
<protein>
    <recommendedName>
        <fullName evidence="16">Glypican</fullName>
    </recommendedName>
</protein>
<evidence type="ECO:0000256" key="13">
    <source>
        <dbReference type="SAM" id="MobiDB-lite"/>
    </source>
</evidence>
<keyword evidence="6 12" id="KW-0654">Proteoglycan</keyword>
<keyword evidence="4 12" id="KW-0336">GPI-anchor</keyword>
<keyword evidence="10 12" id="KW-0449">Lipoprotein</keyword>
<evidence type="ECO:0000256" key="10">
    <source>
        <dbReference type="ARBA" id="ARBA00023288"/>
    </source>
</evidence>
<dbReference type="PANTHER" id="PTHR10822:SF30">
    <property type="entry name" value="DALLY-LIKE, ISOFORM A"/>
    <property type="match status" value="1"/>
</dbReference>
<comment type="function">
    <text evidence="12">Cell surface proteoglycan.</text>
</comment>
<name>A0A6L2PIT9_COPFO</name>
<dbReference type="AlphaFoldDB" id="A0A6L2PIT9"/>
<dbReference type="GO" id="GO:0045202">
    <property type="term" value="C:synapse"/>
    <property type="evidence" value="ECO:0007669"/>
    <property type="project" value="TreeGrafter"/>
</dbReference>
<comment type="similarity">
    <text evidence="2 11">Belongs to the glypican family.</text>
</comment>
<dbReference type="GO" id="GO:0016477">
    <property type="term" value="P:cell migration"/>
    <property type="evidence" value="ECO:0007669"/>
    <property type="project" value="TreeGrafter"/>
</dbReference>
<evidence type="ECO:0000256" key="11">
    <source>
        <dbReference type="RuleBase" id="RU003518"/>
    </source>
</evidence>
<dbReference type="GO" id="GO:0005576">
    <property type="term" value="C:extracellular region"/>
    <property type="evidence" value="ECO:0007669"/>
    <property type="project" value="TreeGrafter"/>
</dbReference>
<dbReference type="GO" id="GO:0009986">
    <property type="term" value="C:cell surface"/>
    <property type="evidence" value="ECO:0007669"/>
    <property type="project" value="TreeGrafter"/>
</dbReference>
<comment type="subcellular location">
    <subcellularLocation>
        <location evidence="1 12">Cell membrane</location>
        <topology evidence="1 12">Lipid-anchor</topology>
        <topology evidence="1 12">GPI-anchor</topology>
    </subcellularLocation>
</comment>
<sequence>EHLRVCPQGLTCCTEEMEHNLSAQSRREFDRAVRDTLNKLGTLLKLRAQRFDDFFKKLLETSKRDFHDMFKRTYGIIYEQNSYVFTDLFEELERYYTKGQVDLGEAMENFFNTLYQKMFTVLNAQYDFDDKYLGCVGEHMKELKPFGDVPHKLSIQLKRSFVATRTFSQALSVASDVVTNMVKINPSPDCVRALTKMTGCPACQGLPELKACSNYCINVMKGCLAYQAELDADWNSFVDAMEKVTDRLLGPFNIEMVVEPIDIKISEAIMNFQENGPEVSQKVFSGCGKPLLGRRRRDTTELEFESLQFGRSETDHNGDSSDEPTLDKLVKDIREKVKDTKQFWSHLPYQICNDDHVAASPAKDDSCWNGAMKARYELQITGDGISNQQTNPEVTVDVNRPSSLLNEQMFALKTITSKLKNAYNGLDVEWIDIEESSYGSGSGSGDGSDTDDDTEGSGDSGHFGYGTGTGMGGSSGGTKHSPNNDVDNNLHPLGSGKEVDRYRPRNNSSSGTSTTTRPQMSVTRAVTSYLLPIVVMWFGGIFSDWL</sequence>
<feature type="non-terminal residue" evidence="14">
    <location>
        <position position="1"/>
    </location>
</feature>